<keyword evidence="4" id="KW-0004">4Fe-4S</keyword>
<dbReference type="GO" id="GO:0008987">
    <property type="term" value="F:quinolinate synthetase A activity"/>
    <property type="evidence" value="ECO:0007669"/>
    <property type="project" value="InterPro"/>
</dbReference>
<feature type="non-terminal residue" evidence="10">
    <location>
        <position position="119"/>
    </location>
</feature>
<keyword evidence="6" id="KW-0808">Transferase</keyword>
<dbReference type="PANTHER" id="PTHR30573:SF0">
    <property type="entry name" value="QUINOLINATE SYNTHASE, CHLOROPLASTIC"/>
    <property type="match status" value="1"/>
</dbReference>
<dbReference type="InterPro" id="IPR003473">
    <property type="entry name" value="NadA"/>
</dbReference>
<evidence type="ECO:0000256" key="1">
    <source>
        <dbReference type="ARBA" id="ARBA00001966"/>
    </source>
</evidence>
<dbReference type="Gene3D" id="3.40.50.10800">
    <property type="entry name" value="NadA-like"/>
    <property type="match status" value="1"/>
</dbReference>
<comment type="pathway">
    <text evidence="2">Cofactor biosynthesis; NAD(+) biosynthesis; quinolinate from iminoaspartate: step 1/1.</text>
</comment>
<evidence type="ECO:0000256" key="4">
    <source>
        <dbReference type="ARBA" id="ARBA00022485"/>
    </source>
</evidence>
<dbReference type="Proteomes" id="UP000824469">
    <property type="component" value="Unassembled WGS sequence"/>
</dbReference>
<evidence type="ECO:0000256" key="6">
    <source>
        <dbReference type="ARBA" id="ARBA00022679"/>
    </source>
</evidence>
<dbReference type="GO" id="GO:0051539">
    <property type="term" value="F:4 iron, 4 sulfur cluster binding"/>
    <property type="evidence" value="ECO:0007669"/>
    <property type="project" value="UniProtKB-KW"/>
</dbReference>
<keyword evidence="11" id="KW-1185">Reference proteome</keyword>
<dbReference type="SUPFAM" id="SSF142754">
    <property type="entry name" value="NadA-like"/>
    <property type="match status" value="1"/>
</dbReference>
<organism evidence="10 11">
    <name type="scientific">Taxus chinensis</name>
    <name type="common">Chinese yew</name>
    <name type="synonym">Taxus wallichiana var. chinensis</name>
    <dbReference type="NCBI Taxonomy" id="29808"/>
    <lineage>
        <taxon>Eukaryota</taxon>
        <taxon>Viridiplantae</taxon>
        <taxon>Streptophyta</taxon>
        <taxon>Embryophyta</taxon>
        <taxon>Tracheophyta</taxon>
        <taxon>Spermatophyta</taxon>
        <taxon>Pinopsida</taxon>
        <taxon>Pinidae</taxon>
        <taxon>Conifers II</taxon>
        <taxon>Cupressales</taxon>
        <taxon>Taxaceae</taxon>
        <taxon>Taxus</taxon>
    </lineage>
</organism>
<dbReference type="AlphaFoldDB" id="A0AA38GK99"/>
<comment type="caution">
    <text evidence="10">The sequence shown here is derived from an EMBL/GenBank/DDBJ whole genome shotgun (WGS) entry which is preliminary data.</text>
</comment>
<dbReference type="EMBL" id="JAHRHJ020000002">
    <property type="protein sequence ID" value="KAH9325062.1"/>
    <property type="molecule type" value="Genomic_DNA"/>
</dbReference>
<dbReference type="PANTHER" id="PTHR30573">
    <property type="entry name" value="QUINOLINATE SYNTHETASE A"/>
    <property type="match status" value="1"/>
</dbReference>
<dbReference type="GO" id="GO:0046872">
    <property type="term" value="F:metal ion binding"/>
    <property type="evidence" value="ECO:0007669"/>
    <property type="project" value="UniProtKB-KW"/>
</dbReference>
<name>A0AA38GK99_TAXCH</name>
<reference evidence="10 11" key="1">
    <citation type="journal article" date="2021" name="Nat. Plants">
        <title>The Taxus genome provides insights into paclitaxel biosynthesis.</title>
        <authorList>
            <person name="Xiong X."/>
            <person name="Gou J."/>
            <person name="Liao Q."/>
            <person name="Li Y."/>
            <person name="Zhou Q."/>
            <person name="Bi G."/>
            <person name="Li C."/>
            <person name="Du R."/>
            <person name="Wang X."/>
            <person name="Sun T."/>
            <person name="Guo L."/>
            <person name="Liang H."/>
            <person name="Lu P."/>
            <person name="Wu Y."/>
            <person name="Zhang Z."/>
            <person name="Ro D.K."/>
            <person name="Shang Y."/>
            <person name="Huang S."/>
            <person name="Yan J."/>
        </authorList>
    </citation>
    <scope>NUCLEOTIDE SEQUENCE [LARGE SCALE GENOMIC DNA]</scope>
    <source>
        <strain evidence="10">Ta-2019</strain>
    </source>
</reference>
<evidence type="ECO:0000256" key="5">
    <source>
        <dbReference type="ARBA" id="ARBA00022642"/>
    </source>
</evidence>
<evidence type="ECO:0000256" key="3">
    <source>
        <dbReference type="ARBA" id="ARBA00012669"/>
    </source>
</evidence>
<dbReference type="GO" id="GO:0009507">
    <property type="term" value="C:chloroplast"/>
    <property type="evidence" value="ECO:0007669"/>
    <property type="project" value="TreeGrafter"/>
</dbReference>
<protein>
    <recommendedName>
        <fullName evidence="3">quinolinate synthase</fullName>
        <ecNumber evidence="3">2.5.1.72</ecNumber>
    </recommendedName>
</protein>
<evidence type="ECO:0000313" key="10">
    <source>
        <dbReference type="EMBL" id="KAH9325062.1"/>
    </source>
</evidence>
<keyword evidence="7" id="KW-0479">Metal-binding</keyword>
<accession>A0AA38GK99</accession>
<dbReference type="InterPro" id="IPR036094">
    <property type="entry name" value="NadA_sf"/>
</dbReference>
<evidence type="ECO:0000256" key="8">
    <source>
        <dbReference type="ARBA" id="ARBA00023004"/>
    </source>
</evidence>
<evidence type="ECO:0000313" key="11">
    <source>
        <dbReference type="Proteomes" id="UP000824469"/>
    </source>
</evidence>
<keyword evidence="9" id="KW-0411">Iron-sulfur</keyword>
<evidence type="ECO:0000256" key="2">
    <source>
        <dbReference type="ARBA" id="ARBA00005065"/>
    </source>
</evidence>
<comment type="cofactor">
    <cofactor evidence="1">
        <name>[4Fe-4S] cluster</name>
        <dbReference type="ChEBI" id="CHEBI:49883"/>
    </cofactor>
</comment>
<keyword evidence="8" id="KW-0408">Iron</keyword>
<dbReference type="GO" id="GO:0034628">
    <property type="term" value="P:'de novo' NAD+ biosynthetic process from L-aspartate"/>
    <property type="evidence" value="ECO:0007669"/>
    <property type="project" value="TreeGrafter"/>
</dbReference>
<evidence type="ECO:0000256" key="9">
    <source>
        <dbReference type="ARBA" id="ARBA00023014"/>
    </source>
</evidence>
<dbReference type="EC" id="2.5.1.72" evidence="3"/>
<sequence>MAHFYMDPEVHGVLVASKQEWPHIHISDSLVMANRALKMAEAGCKTIAVLGVDFMSKNVRAILDRTGFEKLAREERGNNMGRVNNIADKVKALTKSQARWRTNPLALIPRRGASDQPWQ</sequence>
<proteinExistence type="predicted"/>
<keyword evidence="5" id="KW-0662">Pyridine nucleotide biosynthesis</keyword>
<gene>
    <name evidence="10" type="ORF">KI387_005240</name>
</gene>
<evidence type="ECO:0000256" key="7">
    <source>
        <dbReference type="ARBA" id="ARBA00022723"/>
    </source>
</evidence>